<evidence type="ECO:0000259" key="11">
    <source>
        <dbReference type="Pfam" id="PF00133"/>
    </source>
</evidence>
<feature type="short sequence motif" description="'HIGH' region" evidence="10">
    <location>
        <begin position="58"/>
        <end position="68"/>
    </location>
</feature>
<comment type="domain">
    <text evidence="10">ValRS has two distinct active sites: one for aminoacylation and one for editing. The misactivated threonine is translocated from the active site to the editing site.</text>
</comment>
<evidence type="ECO:0000259" key="13">
    <source>
        <dbReference type="Pfam" id="PF10458"/>
    </source>
</evidence>
<evidence type="ECO:0000256" key="1">
    <source>
        <dbReference type="ARBA" id="ARBA00022490"/>
    </source>
</evidence>
<feature type="domain" description="Methionyl/Valyl/Leucyl/Isoleucyl-tRNA synthetase anticodon-binding" evidence="12">
    <location>
        <begin position="620"/>
        <end position="779"/>
    </location>
</feature>
<keyword evidence="3 10" id="KW-0547">Nucleotide-binding</keyword>
<dbReference type="SUPFAM" id="SSF46589">
    <property type="entry name" value="tRNA-binding arm"/>
    <property type="match status" value="1"/>
</dbReference>
<dbReference type="PANTHER" id="PTHR11946">
    <property type="entry name" value="VALYL-TRNA SYNTHETASES"/>
    <property type="match status" value="1"/>
</dbReference>
<comment type="similarity">
    <text evidence="9 10">Belongs to the class-I aminoacyl-tRNA synthetase family. ValS type 1 subfamily.</text>
</comment>
<dbReference type="NCBIfam" id="TIGR00422">
    <property type="entry name" value="valS"/>
    <property type="match status" value="1"/>
</dbReference>
<feature type="binding site" evidence="10">
    <location>
        <position position="541"/>
    </location>
    <ligand>
        <name>ATP</name>
        <dbReference type="ChEBI" id="CHEBI:30616"/>
    </ligand>
</feature>
<dbReference type="SUPFAM" id="SSF50677">
    <property type="entry name" value="ValRS/IleRS/LeuRS editing domain"/>
    <property type="match status" value="1"/>
</dbReference>
<accession>A0A0N8GNU8</accession>
<dbReference type="InterPro" id="IPR019499">
    <property type="entry name" value="Val-tRNA_synth_tRNA-bd"/>
</dbReference>
<dbReference type="PRINTS" id="PR00986">
    <property type="entry name" value="TRNASYNTHVAL"/>
</dbReference>
<evidence type="ECO:0000313" key="15">
    <source>
        <dbReference type="Proteomes" id="UP000050417"/>
    </source>
</evidence>
<dbReference type="FunFam" id="3.40.50.620:FF:000098">
    <property type="entry name" value="Valine--tRNA ligase"/>
    <property type="match status" value="1"/>
</dbReference>
<keyword evidence="7 10" id="KW-0030">Aminoacyl-tRNA synthetase</keyword>
<dbReference type="Pfam" id="PF08264">
    <property type="entry name" value="Anticodon_1"/>
    <property type="match status" value="1"/>
</dbReference>
<dbReference type="EC" id="6.1.1.9" evidence="10"/>
<dbReference type="GO" id="GO:0002161">
    <property type="term" value="F:aminoacyl-tRNA deacylase activity"/>
    <property type="evidence" value="ECO:0007669"/>
    <property type="project" value="InterPro"/>
</dbReference>
<dbReference type="InterPro" id="IPR009008">
    <property type="entry name" value="Val/Leu/Ile-tRNA-synth_edit"/>
</dbReference>
<dbReference type="Gene3D" id="1.10.730.10">
    <property type="entry name" value="Isoleucyl-tRNA Synthetase, Domain 1"/>
    <property type="match status" value="1"/>
</dbReference>
<dbReference type="GO" id="GO:0005524">
    <property type="term" value="F:ATP binding"/>
    <property type="evidence" value="ECO:0007669"/>
    <property type="project" value="UniProtKB-UniRule"/>
</dbReference>
<evidence type="ECO:0000313" key="14">
    <source>
        <dbReference type="EMBL" id="KPL79098.1"/>
    </source>
</evidence>
<dbReference type="EMBL" id="LGCL01000015">
    <property type="protein sequence ID" value="KPL79098.1"/>
    <property type="molecule type" value="Genomic_DNA"/>
</dbReference>
<reference evidence="14 15" key="1">
    <citation type="submission" date="2015-07" db="EMBL/GenBank/DDBJ databases">
        <title>Genome sequence of Ornatilinea apprima DSM 23815.</title>
        <authorList>
            <person name="Hemp J."/>
            <person name="Ward L.M."/>
            <person name="Pace L.A."/>
            <person name="Fischer W.W."/>
        </authorList>
    </citation>
    <scope>NUCLEOTIDE SEQUENCE [LARGE SCALE GENOMIC DNA]</scope>
    <source>
        <strain evidence="14 15">P3M-1</strain>
    </source>
</reference>
<comment type="domain">
    <text evidence="10">The C-terminal coiled-coil domain is crucial for aminoacylation activity.</text>
</comment>
<comment type="caution">
    <text evidence="14">The sequence shown here is derived from an EMBL/GenBank/DDBJ whole genome shotgun (WGS) entry which is preliminary data.</text>
</comment>
<dbReference type="InterPro" id="IPR013155">
    <property type="entry name" value="M/V/L/I-tRNA-synth_anticd-bd"/>
</dbReference>
<dbReference type="Proteomes" id="UP000050417">
    <property type="component" value="Unassembled WGS sequence"/>
</dbReference>
<evidence type="ECO:0000256" key="3">
    <source>
        <dbReference type="ARBA" id="ARBA00022741"/>
    </source>
</evidence>
<dbReference type="GO" id="GO:0006438">
    <property type="term" value="P:valyl-tRNA aminoacylation"/>
    <property type="evidence" value="ECO:0007669"/>
    <property type="project" value="UniProtKB-UniRule"/>
</dbReference>
<organism evidence="14 15">
    <name type="scientific">Ornatilinea apprima</name>
    <dbReference type="NCBI Taxonomy" id="1134406"/>
    <lineage>
        <taxon>Bacteria</taxon>
        <taxon>Bacillati</taxon>
        <taxon>Chloroflexota</taxon>
        <taxon>Anaerolineae</taxon>
        <taxon>Anaerolineales</taxon>
        <taxon>Anaerolineaceae</taxon>
        <taxon>Ornatilinea</taxon>
    </lineage>
</organism>
<evidence type="ECO:0000256" key="2">
    <source>
        <dbReference type="ARBA" id="ARBA00022598"/>
    </source>
</evidence>
<dbReference type="InterPro" id="IPR033705">
    <property type="entry name" value="Anticodon_Ia_Val"/>
</dbReference>
<evidence type="ECO:0000259" key="12">
    <source>
        <dbReference type="Pfam" id="PF08264"/>
    </source>
</evidence>
<evidence type="ECO:0000256" key="5">
    <source>
        <dbReference type="ARBA" id="ARBA00022917"/>
    </source>
</evidence>
<dbReference type="PANTHER" id="PTHR11946:SF93">
    <property type="entry name" value="VALINE--TRNA LIGASE, CHLOROPLASTIC_MITOCHONDRIAL 2"/>
    <property type="match status" value="1"/>
</dbReference>
<dbReference type="Gene3D" id="3.40.50.620">
    <property type="entry name" value="HUPs"/>
    <property type="match status" value="2"/>
</dbReference>
<comment type="subcellular location">
    <subcellularLocation>
        <location evidence="10">Cytoplasm</location>
    </subcellularLocation>
</comment>
<dbReference type="Gene3D" id="3.90.740.10">
    <property type="entry name" value="Valyl/Leucyl/Isoleucyl-tRNA synthetase, editing domain"/>
    <property type="match status" value="1"/>
</dbReference>
<keyword evidence="15" id="KW-1185">Reference proteome</keyword>
<dbReference type="Gene3D" id="1.10.287.380">
    <property type="entry name" value="Valyl-tRNA synthetase, C-terminal domain"/>
    <property type="match status" value="1"/>
</dbReference>
<dbReference type="NCBIfam" id="NF004349">
    <property type="entry name" value="PRK05729.1"/>
    <property type="match status" value="1"/>
</dbReference>
<dbReference type="GO" id="GO:0005829">
    <property type="term" value="C:cytosol"/>
    <property type="evidence" value="ECO:0007669"/>
    <property type="project" value="TreeGrafter"/>
</dbReference>
<feature type="domain" description="Valyl-tRNA synthetase tRNA-binding arm" evidence="13">
    <location>
        <begin position="841"/>
        <end position="904"/>
    </location>
</feature>
<dbReference type="SUPFAM" id="SSF47323">
    <property type="entry name" value="Anticodon-binding domain of a subclass of class I aminoacyl-tRNA synthetases"/>
    <property type="match status" value="1"/>
</dbReference>
<evidence type="ECO:0000256" key="10">
    <source>
        <dbReference type="HAMAP-Rule" id="MF_02004"/>
    </source>
</evidence>
<dbReference type="InterPro" id="IPR009080">
    <property type="entry name" value="tRNAsynth_Ia_anticodon-bd"/>
</dbReference>
<dbReference type="FunFam" id="3.40.50.620:FF:000020">
    <property type="entry name" value="Valine--tRNA ligase, mitochondrial"/>
    <property type="match status" value="1"/>
</dbReference>
<dbReference type="InterPro" id="IPR001412">
    <property type="entry name" value="aa-tRNA-synth_I_CS"/>
</dbReference>
<dbReference type="InterPro" id="IPR002303">
    <property type="entry name" value="Valyl-tRNA_ligase"/>
</dbReference>
<dbReference type="InterPro" id="IPR037118">
    <property type="entry name" value="Val-tRNA_synth_C_sf"/>
</dbReference>
<dbReference type="InterPro" id="IPR010978">
    <property type="entry name" value="tRNA-bd_arm"/>
</dbReference>
<evidence type="ECO:0000256" key="6">
    <source>
        <dbReference type="ARBA" id="ARBA00023054"/>
    </source>
</evidence>
<sequence length="904" mass="102813">MEESMPKVELPKTYDFAATEQRLYAWWEKSGFFKPANDPSAPDFDPTKKPYVLTIPPPNVTGELHLGHAMFVSMEDLMIRYQRMKGVPTLWVPGSDHAGIATQLQVEKALAKEGLSREEIGREAFVERTWAWKELYGGKITKQIRRLGASCDWDRERFTLDDGLSKAVREAFVRLYEKGLIYRGPRLINWSPGLRTAVSDLEVEYSQEPGTLYFFKYVLADNPEEFIPVATTRPETILGDTAVAVHPEDERYQKFVGRKVVVPILKREVPVIADEYVTREFGTGALKITPAHDPNDYQIGQKFGLPVISMMDKAARVNENGGPYQGMDRFECRKKIWEDMRAQGLVIKEEPYMLNVPRSQRGGEIVEPMVSTQWFVKIESLAEKALAAVRGGEIRIVPERFTKVYYNWLENIEDWCISRQLWWGHRIPVWYCADCGKETVAREDPTNCAHCGSAKIEQDPDVLDTWFSSGLWPFSTLGWPNATADLQYYYPTTMMETGYDILFFWVARMIMFGIEFTGKPPFEVVYLHGLIRDEHGQKMSKTKGNVIDPLIVMDELGTDALRFTLLVGSTPGNDMNLSTKKVEANRNFANKLWNAGRFVVGALENAPATPQNHPQWTLADSWIWARLQALEAEVDRLFQTFQYGEAGRQIYEFFWSEYADWYLEIAKLQMNEGGDRAYYTAETLVRVFDAVLRMLHPFTPFVTEELWGHLKRAVHAHGPSLPEVTDWPEALMLASWPIARPAEGWEAQTIADFELVMDVIRAIRNLRAEKKVTPGKRIPATICAGERLAALEAQRGSIAYLAYLDAEHLTLTDSLAEAPQGQAALVVSGVEIYLPLAELVNVEEERARLSKELEEAQSQVARLEQLLGSPFAQKAPAAVVEKEREKLAVFKETADKLKEQLQNL</sequence>
<evidence type="ECO:0000256" key="9">
    <source>
        <dbReference type="ARBA" id="ARBA00060830"/>
    </source>
</evidence>
<proteinExistence type="inferred from homology"/>
<feature type="short sequence motif" description="'KMSKS' region" evidence="10">
    <location>
        <begin position="538"/>
        <end position="542"/>
    </location>
</feature>
<dbReference type="GO" id="GO:0004832">
    <property type="term" value="F:valine-tRNA ligase activity"/>
    <property type="evidence" value="ECO:0007669"/>
    <property type="project" value="UniProtKB-UniRule"/>
</dbReference>
<dbReference type="FunFam" id="1.10.287.380:FF:000001">
    <property type="entry name" value="Valine--tRNA ligase"/>
    <property type="match status" value="1"/>
</dbReference>
<dbReference type="Pfam" id="PF00133">
    <property type="entry name" value="tRNA-synt_1"/>
    <property type="match status" value="1"/>
</dbReference>
<dbReference type="FunFam" id="1.10.730.10:FF:000014">
    <property type="entry name" value="Valine--tRNA ligase"/>
    <property type="match status" value="1"/>
</dbReference>
<dbReference type="FunFam" id="3.90.740.10:FF:000005">
    <property type="entry name" value="Valine--tRNA ligase, mitochondrial"/>
    <property type="match status" value="1"/>
</dbReference>
<dbReference type="Pfam" id="PF10458">
    <property type="entry name" value="Val_tRNA-synt_C"/>
    <property type="match status" value="1"/>
</dbReference>
<dbReference type="CDD" id="cd00817">
    <property type="entry name" value="ValRS_core"/>
    <property type="match status" value="1"/>
</dbReference>
<dbReference type="InterPro" id="IPR014729">
    <property type="entry name" value="Rossmann-like_a/b/a_fold"/>
</dbReference>
<dbReference type="AlphaFoldDB" id="A0A0N8GNU8"/>
<comment type="function">
    <text evidence="10">Catalyzes the attachment of valine to tRNA(Val). As ValRS can inadvertently accommodate and process structurally similar amino acids such as threonine, to avoid such errors, it has a 'posttransfer' editing activity that hydrolyzes mischarged Thr-tRNA(Val) in a tRNA-dependent manner.</text>
</comment>
<keyword evidence="6 10" id="KW-0175">Coiled coil</keyword>
<protein>
    <recommendedName>
        <fullName evidence="10">Valine--tRNA ligase</fullName>
        <ecNumber evidence="10">6.1.1.9</ecNumber>
    </recommendedName>
    <alternativeName>
        <fullName evidence="10">Valyl-tRNA synthetase</fullName>
        <shortName evidence="10">ValRS</shortName>
    </alternativeName>
</protein>
<dbReference type="STRING" id="1134406.ADN00_04330"/>
<gene>
    <name evidence="10" type="primary">valS</name>
    <name evidence="14" type="ORF">ADN00_04330</name>
</gene>
<name>A0A0N8GNU8_9CHLR</name>
<dbReference type="HAMAP" id="MF_02004">
    <property type="entry name" value="Val_tRNA_synth_type1"/>
    <property type="match status" value="1"/>
</dbReference>
<comment type="subunit">
    <text evidence="10">Monomer.</text>
</comment>
<evidence type="ECO:0000256" key="8">
    <source>
        <dbReference type="ARBA" id="ARBA00047552"/>
    </source>
</evidence>
<dbReference type="SUPFAM" id="SSF52374">
    <property type="entry name" value="Nucleotidylyl transferase"/>
    <property type="match status" value="1"/>
</dbReference>
<dbReference type="InterPro" id="IPR002300">
    <property type="entry name" value="aa-tRNA-synth_Ia"/>
</dbReference>
<feature type="domain" description="Aminoacyl-tRNA synthetase class Ia" evidence="11">
    <location>
        <begin position="23"/>
        <end position="578"/>
    </location>
</feature>
<dbReference type="PATRIC" id="fig|1134406.4.peg.223"/>
<dbReference type="CDD" id="cd07962">
    <property type="entry name" value="Anticodon_Ia_Val"/>
    <property type="match status" value="1"/>
</dbReference>
<feature type="coiled-coil region" evidence="10">
    <location>
        <begin position="839"/>
        <end position="900"/>
    </location>
</feature>
<dbReference type="PROSITE" id="PS00178">
    <property type="entry name" value="AA_TRNA_LIGASE_I"/>
    <property type="match status" value="1"/>
</dbReference>
<evidence type="ECO:0000256" key="4">
    <source>
        <dbReference type="ARBA" id="ARBA00022840"/>
    </source>
</evidence>
<keyword evidence="5 10" id="KW-0648">Protein biosynthesis</keyword>
<comment type="catalytic activity">
    <reaction evidence="8 10">
        <text>tRNA(Val) + L-valine + ATP = L-valyl-tRNA(Val) + AMP + diphosphate</text>
        <dbReference type="Rhea" id="RHEA:10704"/>
        <dbReference type="Rhea" id="RHEA-COMP:9672"/>
        <dbReference type="Rhea" id="RHEA-COMP:9708"/>
        <dbReference type="ChEBI" id="CHEBI:30616"/>
        <dbReference type="ChEBI" id="CHEBI:33019"/>
        <dbReference type="ChEBI" id="CHEBI:57762"/>
        <dbReference type="ChEBI" id="CHEBI:78442"/>
        <dbReference type="ChEBI" id="CHEBI:78537"/>
        <dbReference type="ChEBI" id="CHEBI:456215"/>
        <dbReference type="EC" id="6.1.1.9"/>
    </reaction>
</comment>
<keyword evidence="2 10" id="KW-0436">Ligase</keyword>
<evidence type="ECO:0000256" key="7">
    <source>
        <dbReference type="ARBA" id="ARBA00023146"/>
    </source>
</evidence>
<keyword evidence="1 10" id="KW-0963">Cytoplasm</keyword>
<keyword evidence="4 10" id="KW-0067">ATP-binding</keyword>